<comment type="caution">
    <text evidence="2">The sequence shown here is derived from an EMBL/GenBank/DDBJ whole genome shotgun (WGS) entry which is preliminary data.</text>
</comment>
<protein>
    <submittedName>
        <fullName evidence="2">Uncharacterized protein</fullName>
    </submittedName>
</protein>
<proteinExistence type="predicted"/>
<reference evidence="2 3" key="1">
    <citation type="submission" date="2017-07" db="EMBL/GenBank/DDBJ databases">
        <title>Whole genome sequence of Azospirillum brasilense 2A1, a potential biofertilizer strain.</title>
        <authorList>
            <person name="Fontana C.A."/>
            <person name="Toffoli L.M."/>
            <person name="Salazar S.M."/>
            <person name="Puglisi E."/>
            <person name="Pedraza R."/>
            <person name="Bassi D."/>
            <person name="Cocconcelli P.S."/>
        </authorList>
    </citation>
    <scope>NUCLEOTIDE SEQUENCE [LARGE SCALE GENOMIC DNA]</scope>
    <source>
        <strain evidence="2 3">2A1</strain>
        <plasmid evidence="2">unnamed</plasmid>
    </source>
</reference>
<dbReference type="Proteomes" id="UP000215367">
    <property type="component" value="Unassembled WGS sequence"/>
</dbReference>
<feature type="region of interest" description="Disordered" evidence="1">
    <location>
        <begin position="1"/>
        <end position="25"/>
    </location>
</feature>
<accession>A0A235HDF5</accession>
<organism evidence="2 3">
    <name type="scientific">Azospirillum brasilense</name>
    <dbReference type="NCBI Taxonomy" id="192"/>
    <lineage>
        <taxon>Bacteria</taxon>
        <taxon>Pseudomonadati</taxon>
        <taxon>Pseudomonadota</taxon>
        <taxon>Alphaproteobacteria</taxon>
        <taxon>Rhodospirillales</taxon>
        <taxon>Azospirillaceae</taxon>
        <taxon>Azospirillum</taxon>
    </lineage>
</organism>
<evidence type="ECO:0000313" key="2">
    <source>
        <dbReference type="EMBL" id="OYD83849.1"/>
    </source>
</evidence>
<dbReference type="EMBL" id="NOWT01000011">
    <property type="protein sequence ID" value="OYD83849.1"/>
    <property type="molecule type" value="Genomic_DNA"/>
</dbReference>
<keyword evidence="2" id="KW-0614">Plasmid</keyword>
<dbReference type="AlphaFoldDB" id="A0A235HDF5"/>
<feature type="compositionally biased region" description="Low complexity" evidence="1">
    <location>
        <begin position="49"/>
        <end position="65"/>
    </location>
</feature>
<name>A0A235HDF5_AZOBR</name>
<evidence type="ECO:0000256" key="1">
    <source>
        <dbReference type="SAM" id="MobiDB-lite"/>
    </source>
</evidence>
<gene>
    <name evidence="2" type="ORF">CHT98_13775</name>
</gene>
<feature type="region of interest" description="Disordered" evidence="1">
    <location>
        <begin position="42"/>
        <end position="65"/>
    </location>
</feature>
<geneLocation type="plasmid" evidence="2">
    <name>unnamed</name>
</geneLocation>
<evidence type="ECO:0000313" key="3">
    <source>
        <dbReference type="Proteomes" id="UP000215367"/>
    </source>
</evidence>
<sequence>MPNVPLRATPSPALRATLSPEGRGLKQSMRLLWAGALRWPAPAWPPGRGPASGPAARPPGRAARR</sequence>